<dbReference type="GO" id="GO:0005789">
    <property type="term" value="C:endoplasmic reticulum membrane"/>
    <property type="evidence" value="ECO:0007669"/>
    <property type="project" value="UniProtKB-SubCell"/>
</dbReference>
<dbReference type="Gene3D" id="1.10.630.10">
    <property type="entry name" value="Cytochrome P450"/>
    <property type="match status" value="2"/>
</dbReference>
<keyword evidence="5 13" id="KW-0349">Heme</keyword>
<dbReference type="InterPro" id="IPR001128">
    <property type="entry name" value="Cyt_P450"/>
</dbReference>
<dbReference type="EMBL" id="CABPRJ010001912">
    <property type="protein sequence ID" value="VVC41080.1"/>
    <property type="molecule type" value="Genomic_DNA"/>
</dbReference>
<dbReference type="OrthoDB" id="1470350at2759"/>
<evidence type="ECO:0000256" key="2">
    <source>
        <dbReference type="ARBA" id="ARBA00004174"/>
    </source>
</evidence>
<evidence type="ECO:0000256" key="5">
    <source>
        <dbReference type="ARBA" id="ARBA00022617"/>
    </source>
</evidence>
<evidence type="ECO:0000256" key="1">
    <source>
        <dbReference type="ARBA" id="ARBA00001971"/>
    </source>
</evidence>
<sequence>MQSGIINKLLLYVLEEYPGHDISSVSMIMTIILLGLYQNIQDIARDELYNIFGDSDRDAAMEDLNAMIYLDAVIKESLRLYPVVSPISREIQTTLKLRTIIPPRFLDEENKEKCLFNYLPFSAGPRNCIGKININKKFYFSIPILCTNKSYYLF</sequence>
<gene>
    <name evidence="14" type="ORF">CINCED_3A019691</name>
</gene>
<dbReference type="Proteomes" id="UP000325440">
    <property type="component" value="Unassembled WGS sequence"/>
</dbReference>
<keyword evidence="12" id="KW-0472">Membrane</keyword>
<dbReference type="PANTHER" id="PTHR24291:SF189">
    <property type="entry name" value="CYTOCHROME P450 4C3-RELATED"/>
    <property type="match status" value="1"/>
</dbReference>
<keyword evidence="11 13" id="KW-0503">Monooxygenase</keyword>
<evidence type="ECO:0000313" key="14">
    <source>
        <dbReference type="EMBL" id="VVC41080.1"/>
    </source>
</evidence>
<keyword evidence="10 13" id="KW-0408">Iron</keyword>
<keyword evidence="7" id="KW-0256">Endoplasmic reticulum</keyword>
<dbReference type="GO" id="GO:0016705">
    <property type="term" value="F:oxidoreductase activity, acting on paired donors, with incorporation or reduction of molecular oxygen"/>
    <property type="evidence" value="ECO:0007669"/>
    <property type="project" value="InterPro"/>
</dbReference>
<evidence type="ECO:0000256" key="8">
    <source>
        <dbReference type="ARBA" id="ARBA00022848"/>
    </source>
</evidence>
<dbReference type="Pfam" id="PF00067">
    <property type="entry name" value="p450"/>
    <property type="match status" value="2"/>
</dbReference>
<dbReference type="PROSITE" id="PS00086">
    <property type="entry name" value="CYTOCHROME_P450"/>
    <property type="match status" value="1"/>
</dbReference>
<keyword evidence="15" id="KW-1185">Reference proteome</keyword>
<comment type="subcellular location">
    <subcellularLocation>
        <location evidence="3">Endoplasmic reticulum membrane</location>
        <topology evidence="3">Peripheral membrane protein</topology>
    </subcellularLocation>
    <subcellularLocation>
        <location evidence="2">Microsome membrane</location>
        <topology evidence="2">Peripheral membrane protein</topology>
    </subcellularLocation>
</comment>
<dbReference type="PRINTS" id="PR00385">
    <property type="entry name" value="P450"/>
</dbReference>
<dbReference type="GO" id="GO:0005506">
    <property type="term" value="F:iron ion binding"/>
    <property type="evidence" value="ECO:0007669"/>
    <property type="project" value="InterPro"/>
</dbReference>
<evidence type="ECO:0000256" key="13">
    <source>
        <dbReference type="RuleBase" id="RU000461"/>
    </source>
</evidence>
<evidence type="ECO:0000256" key="7">
    <source>
        <dbReference type="ARBA" id="ARBA00022824"/>
    </source>
</evidence>
<dbReference type="InterPro" id="IPR017972">
    <property type="entry name" value="Cyt_P450_CS"/>
</dbReference>
<dbReference type="InterPro" id="IPR036396">
    <property type="entry name" value="Cyt_P450_sf"/>
</dbReference>
<keyword evidence="9 13" id="KW-0560">Oxidoreductase</keyword>
<comment type="similarity">
    <text evidence="4 13">Belongs to the cytochrome P450 family.</text>
</comment>
<dbReference type="GO" id="GO:0020037">
    <property type="term" value="F:heme binding"/>
    <property type="evidence" value="ECO:0007669"/>
    <property type="project" value="InterPro"/>
</dbReference>
<dbReference type="PANTHER" id="PTHR24291">
    <property type="entry name" value="CYTOCHROME P450 FAMILY 4"/>
    <property type="match status" value="1"/>
</dbReference>
<organism evidence="14 15">
    <name type="scientific">Cinara cedri</name>
    <dbReference type="NCBI Taxonomy" id="506608"/>
    <lineage>
        <taxon>Eukaryota</taxon>
        <taxon>Metazoa</taxon>
        <taxon>Ecdysozoa</taxon>
        <taxon>Arthropoda</taxon>
        <taxon>Hexapoda</taxon>
        <taxon>Insecta</taxon>
        <taxon>Pterygota</taxon>
        <taxon>Neoptera</taxon>
        <taxon>Paraneoptera</taxon>
        <taxon>Hemiptera</taxon>
        <taxon>Sternorrhyncha</taxon>
        <taxon>Aphidomorpha</taxon>
        <taxon>Aphidoidea</taxon>
        <taxon>Aphididae</taxon>
        <taxon>Lachninae</taxon>
        <taxon>Cinara</taxon>
    </lineage>
</organism>
<dbReference type="AlphaFoldDB" id="A0A5E4NEY3"/>
<evidence type="ECO:0000256" key="4">
    <source>
        <dbReference type="ARBA" id="ARBA00010617"/>
    </source>
</evidence>
<dbReference type="SUPFAM" id="SSF48264">
    <property type="entry name" value="Cytochrome P450"/>
    <property type="match status" value="1"/>
</dbReference>
<evidence type="ECO:0000256" key="12">
    <source>
        <dbReference type="ARBA" id="ARBA00023136"/>
    </source>
</evidence>
<protein>
    <submittedName>
        <fullName evidence="14">Cytochrome P450,Cytochrome P450, conserved site</fullName>
    </submittedName>
</protein>
<evidence type="ECO:0000256" key="10">
    <source>
        <dbReference type="ARBA" id="ARBA00023004"/>
    </source>
</evidence>
<evidence type="ECO:0000313" key="15">
    <source>
        <dbReference type="Proteomes" id="UP000325440"/>
    </source>
</evidence>
<evidence type="ECO:0000256" key="9">
    <source>
        <dbReference type="ARBA" id="ARBA00023002"/>
    </source>
</evidence>
<keyword evidence="8" id="KW-0492">Microsome</keyword>
<comment type="cofactor">
    <cofactor evidence="1">
        <name>heme</name>
        <dbReference type="ChEBI" id="CHEBI:30413"/>
    </cofactor>
</comment>
<proteinExistence type="inferred from homology"/>
<dbReference type="GO" id="GO:0004497">
    <property type="term" value="F:monooxygenase activity"/>
    <property type="evidence" value="ECO:0007669"/>
    <property type="project" value="UniProtKB-KW"/>
</dbReference>
<evidence type="ECO:0000256" key="6">
    <source>
        <dbReference type="ARBA" id="ARBA00022723"/>
    </source>
</evidence>
<evidence type="ECO:0000256" key="3">
    <source>
        <dbReference type="ARBA" id="ARBA00004406"/>
    </source>
</evidence>
<accession>A0A5E4NEY3</accession>
<evidence type="ECO:0000256" key="11">
    <source>
        <dbReference type="ARBA" id="ARBA00023033"/>
    </source>
</evidence>
<keyword evidence="6 13" id="KW-0479">Metal-binding</keyword>
<reference evidence="14 15" key="1">
    <citation type="submission" date="2019-08" db="EMBL/GenBank/DDBJ databases">
        <authorList>
            <person name="Alioto T."/>
            <person name="Alioto T."/>
            <person name="Gomez Garrido J."/>
        </authorList>
    </citation>
    <scope>NUCLEOTIDE SEQUENCE [LARGE SCALE GENOMIC DNA]</scope>
</reference>
<name>A0A5E4NEY3_9HEMI</name>
<dbReference type="InterPro" id="IPR050196">
    <property type="entry name" value="Cytochrome_P450_Monoox"/>
</dbReference>